<comment type="similarity">
    <text evidence="1">Belongs to the UPF0213 family.</text>
</comment>
<dbReference type="InterPro" id="IPR035901">
    <property type="entry name" value="GIY-YIG_endonuc_sf"/>
</dbReference>
<feature type="domain" description="GIY-YIG" evidence="2">
    <location>
        <begin position="1"/>
        <end position="76"/>
    </location>
</feature>
<dbReference type="PANTHER" id="PTHR34477:SF1">
    <property type="entry name" value="UPF0213 PROTEIN YHBQ"/>
    <property type="match status" value="1"/>
</dbReference>
<comment type="caution">
    <text evidence="3">The sequence shown here is derived from an EMBL/GenBank/DDBJ whole genome shotgun (WGS) entry which is preliminary data.</text>
</comment>
<name>A0A1F4NPW2_UNCK3</name>
<protein>
    <submittedName>
        <fullName evidence="3">Excinuclease ABC subunit C</fullName>
    </submittedName>
</protein>
<dbReference type="CDD" id="cd10449">
    <property type="entry name" value="GIY-YIG_SLX1_like"/>
    <property type="match status" value="1"/>
</dbReference>
<reference evidence="3 4" key="1">
    <citation type="journal article" date="2016" name="Nat. Commun.">
        <title>Thousands of microbial genomes shed light on interconnected biogeochemical processes in an aquifer system.</title>
        <authorList>
            <person name="Anantharaman K."/>
            <person name="Brown C.T."/>
            <person name="Hug L.A."/>
            <person name="Sharon I."/>
            <person name="Castelle C.J."/>
            <person name="Probst A.J."/>
            <person name="Thomas B.C."/>
            <person name="Singh A."/>
            <person name="Wilkins M.J."/>
            <person name="Karaoz U."/>
            <person name="Brodie E.L."/>
            <person name="Williams K.H."/>
            <person name="Hubbard S.S."/>
            <person name="Banfield J.F."/>
        </authorList>
    </citation>
    <scope>NUCLEOTIDE SEQUENCE [LARGE SCALE GENOMIC DNA]</scope>
</reference>
<dbReference type="Proteomes" id="UP000178085">
    <property type="component" value="Unassembled WGS sequence"/>
</dbReference>
<proteinExistence type="inferred from homology"/>
<organism evidence="3 4">
    <name type="scientific">candidate division Kazan bacterium RIFCSPLOWO2_01_FULL_45_19</name>
    <dbReference type="NCBI Taxonomy" id="1798538"/>
    <lineage>
        <taxon>Bacteria</taxon>
        <taxon>Bacteria division Kazan-3B-28</taxon>
    </lineage>
</organism>
<sequence length="81" mass="9677">MYYVYTIRSHVDGRIYVGFSNELKQRVKAHNTGQSKYTAKYKPWDLIFYSAFEKQNTAKEFEQYLKSHSGKAFANKHLFRD</sequence>
<dbReference type="PROSITE" id="PS50164">
    <property type="entry name" value="GIY_YIG"/>
    <property type="match status" value="1"/>
</dbReference>
<dbReference type="Pfam" id="PF01541">
    <property type="entry name" value="GIY-YIG"/>
    <property type="match status" value="1"/>
</dbReference>
<evidence type="ECO:0000313" key="3">
    <source>
        <dbReference type="EMBL" id="OGB73489.1"/>
    </source>
</evidence>
<dbReference type="PANTHER" id="PTHR34477">
    <property type="entry name" value="UPF0213 PROTEIN YHBQ"/>
    <property type="match status" value="1"/>
</dbReference>
<dbReference type="EMBL" id="METD01000001">
    <property type="protein sequence ID" value="OGB73489.1"/>
    <property type="molecule type" value="Genomic_DNA"/>
</dbReference>
<gene>
    <name evidence="3" type="ORF">A3K51_01355</name>
</gene>
<evidence type="ECO:0000256" key="1">
    <source>
        <dbReference type="ARBA" id="ARBA00007435"/>
    </source>
</evidence>
<evidence type="ECO:0000259" key="2">
    <source>
        <dbReference type="PROSITE" id="PS50164"/>
    </source>
</evidence>
<dbReference type="InterPro" id="IPR050190">
    <property type="entry name" value="UPF0213_domain"/>
</dbReference>
<accession>A0A1F4NPW2</accession>
<dbReference type="InterPro" id="IPR000305">
    <property type="entry name" value="GIY-YIG_endonuc"/>
</dbReference>
<dbReference type="Gene3D" id="3.40.1440.10">
    <property type="entry name" value="GIY-YIG endonuclease"/>
    <property type="match status" value="1"/>
</dbReference>
<dbReference type="SUPFAM" id="SSF82771">
    <property type="entry name" value="GIY-YIG endonuclease"/>
    <property type="match status" value="1"/>
</dbReference>
<dbReference type="AlphaFoldDB" id="A0A1F4NPW2"/>
<evidence type="ECO:0000313" key="4">
    <source>
        <dbReference type="Proteomes" id="UP000178085"/>
    </source>
</evidence>